<dbReference type="GO" id="GO:0016020">
    <property type="term" value="C:membrane"/>
    <property type="evidence" value="ECO:0007669"/>
    <property type="project" value="TreeGrafter"/>
</dbReference>
<dbReference type="Proteomes" id="UP001190700">
    <property type="component" value="Unassembled WGS sequence"/>
</dbReference>
<dbReference type="GO" id="GO:0090522">
    <property type="term" value="P:vesicle tethering involved in exocytosis"/>
    <property type="evidence" value="ECO:0007669"/>
    <property type="project" value="InterPro"/>
</dbReference>
<dbReference type="PANTHER" id="PTHR12702">
    <property type="entry name" value="SEC15"/>
    <property type="match status" value="1"/>
</dbReference>
<dbReference type="GO" id="GO:0006893">
    <property type="term" value="P:Golgi to plasma membrane transport"/>
    <property type="evidence" value="ECO:0007669"/>
    <property type="project" value="TreeGrafter"/>
</dbReference>
<dbReference type="AlphaFoldDB" id="A0AAE0FDV9"/>
<protein>
    <submittedName>
        <fullName evidence="1">Uncharacterized protein</fullName>
    </submittedName>
</protein>
<name>A0AAE0FDV9_9CHLO</name>
<evidence type="ECO:0000313" key="1">
    <source>
        <dbReference type="EMBL" id="KAK3257996.1"/>
    </source>
</evidence>
<reference evidence="1 2" key="1">
    <citation type="journal article" date="2015" name="Genome Biol. Evol.">
        <title>Comparative Genomics of a Bacterivorous Green Alga Reveals Evolutionary Causalities and Consequences of Phago-Mixotrophic Mode of Nutrition.</title>
        <authorList>
            <person name="Burns J.A."/>
            <person name="Paasch A."/>
            <person name="Narechania A."/>
            <person name="Kim E."/>
        </authorList>
    </citation>
    <scope>NUCLEOTIDE SEQUENCE [LARGE SCALE GENOMIC DNA]</scope>
    <source>
        <strain evidence="1 2">PLY_AMNH</strain>
    </source>
</reference>
<proteinExistence type="predicted"/>
<dbReference type="GO" id="GO:0000145">
    <property type="term" value="C:exocyst"/>
    <property type="evidence" value="ECO:0007669"/>
    <property type="project" value="TreeGrafter"/>
</dbReference>
<keyword evidence="2" id="KW-1185">Reference proteome</keyword>
<dbReference type="EMBL" id="LGRX02019907">
    <property type="protein sequence ID" value="KAK3257996.1"/>
    <property type="molecule type" value="Genomic_DNA"/>
</dbReference>
<dbReference type="PANTHER" id="PTHR12702:SF0">
    <property type="entry name" value="EXOCYST COMPLEX COMPONENT 6"/>
    <property type="match status" value="1"/>
</dbReference>
<dbReference type="InterPro" id="IPR007225">
    <property type="entry name" value="EXOC6/Sec15"/>
</dbReference>
<dbReference type="GO" id="GO:0006886">
    <property type="term" value="P:intracellular protein transport"/>
    <property type="evidence" value="ECO:0007669"/>
    <property type="project" value="InterPro"/>
</dbReference>
<comment type="caution">
    <text evidence="1">The sequence shown here is derived from an EMBL/GenBank/DDBJ whole genome shotgun (WGS) entry which is preliminary data.</text>
</comment>
<evidence type="ECO:0000313" key="2">
    <source>
        <dbReference type="Proteomes" id="UP001190700"/>
    </source>
</evidence>
<sequence length="98" mass="11015">MGDALLPRSDDAVVASLIDEDDLAPLVRAAFERGKPDEVVSSLRNLAQDREREVEELCRVYYEDFVHSLGRLQKSRSIAGDIKSKVAATYVWHLLSKN</sequence>
<gene>
    <name evidence="1" type="ORF">CYMTET_32941</name>
</gene>
<organism evidence="1 2">
    <name type="scientific">Cymbomonas tetramitiformis</name>
    <dbReference type="NCBI Taxonomy" id="36881"/>
    <lineage>
        <taxon>Eukaryota</taxon>
        <taxon>Viridiplantae</taxon>
        <taxon>Chlorophyta</taxon>
        <taxon>Pyramimonadophyceae</taxon>
        <taxon>Pyramimonadales</taxon>
        <taxon>Pyramimonadaceae</taxon>
        <taxon>Cymbomonas</taxon>
    </lineage>
</organism>
<accession>A0AAE0FDV9</accession>